<dbReference type="GO" id="GO:0016491">
    <property type="term" value="F:oxidoreductase activity"/>
    <property type="evidence" value="ECO:0007669"/>
    <property type="project" value="UniProtKB-KW"/>
</dbReference>
<dbReference type="Gene3D" id="3.90.180.10">
    <property type="entry name" value="Medium-chain alcohol dehydrogenases, catalytic domain"/>
    <property type="match status" value="1"/>
</dbReference>
<evidence type="ECO:0000259" key="7">
    <source>
        <dbReference type="SMART" id="SM00829"/>
    </source>
</evidence>
<comment type="similarity">
    <text evidence="2 6">Belongs to the zinc-containing alcohol dehydrogenase family.</text>
</comment>
<sequence>MPSAALEVEAAVVEGKGEPFQFRTVSVEDPRPDEVLVRIVATGVCQTDAHARNQEYPIPMPVILGHEGAGIVEKVGSAVRDVAPGDHVALTFPSCGRCASCRAGAPANCEYGFPLAFGAARLDGSNAYGDGVHGHFFGQSSFARFALANERNTVRLPDDMPLWLAGPLGCGMQTGAGAVMNSLQVGAGESIAVFGTGSVGLAAVMAAKAVGATTIVAVDVNDSRLALAAELGATHTVNGRTEDTATRLRQIRPSGFDHVLEITAIPRMLALAVEVLRPMGVAALIGGAPAGTTAPIDMNTLLNGGRVLRGIAQGDSVPQTFIPKLAELYRAGLFPFDRLVRTYDFADINQAFEDTARGEVIKPVLLMGESD</sequence>
<evidence type="ECO:0000256" key="4">
    <source>
        <dbReference type="ARBA" id="ARBA00022833"/>
    </source>
</evidence>
<keyword evidence="3 6" id="KW-0479">Metal-binding</keyword>
<evidence type="ECO:0000313" key="9">
    <source>
        <dbReference type="Proteomes" id="UP000184363"/>
    </source>
</evidence>
<dbReference type="CDD" id="cd08278">
    <property type="entry name" value="benzyl_alcohol_DH"/>
    <property type="match status" value="1"/>
</dbReference>
<dbReference type="EMBL" id="FRAP01000002">
    <property type="protein sequence ID" value="SHK02347.1"/>
    <property type="molecule type" value="Genomic_DNA"/>
</dbReference>
<dbReference type="InterPro" id="IPR036291">
    <property type="entry name" value="NAD(P)-bd_dom_sf"/>
</dbReference>
<dbReference type="PROSITE" id="PS00059">
    <property type="entry name" value="ADH_ZINC"/>
    <property type="match status" value="1"/>
</dbReference>
<dbReference type="Proteomes" id="UP000184363">
    <property type="component" value="Unassembled WGS sequence"/>
</dbReference>
<protein>
    <submittedName>
        <fullName evidence="8">Aryl-alcohol dehydrogenase</fullName>
    </submittedName>
</protein>
<evidence type="ECO:0000313" key="8">
    <source>
        <dbReference type="EMBL" id="SHK02347.1"/>
    </source>
</evidence>
<name>A0A1M6P2Z0_PSETH</name>
<dbReference type="PANTHER" id="PTHR43350:SF2">
    <property type="entry name" value="GROES-LIKE ZINC-BINDING ALCOHOL DEHYDROGENASE FAMILY PROTEIN"/>
    <property type="match status" value="1"/>
</dbReference>
<dbReference type="SUPFAM" id="SSF50129">
    <property type="entry name" value="GroES-like"/>
    <property type="match status" value="1"/>
</dbReference>
<reference evidence="8 9" key="1">
    <citation type="submission" date="2016-11" db="EMBL/GenBank/DDBJ databases">
        <authorList>
            <person name="Jaros S."/>
            <person name="Januszkiewicz K."/>
            <person name="Wedrychowicz H."/>
        </authorList>
    </citation>
    <scope>NUCLEOTIDE SEQUENCE [LARGE SCALE GENOMIC DNA]</scope>
    <source>
        <strain evidence="8 9">DSM 43832</strain>
    </source>
</reference>
<comment type="cofactor">
    <cofactor evidence="1 6">
        <name>Zn(2+)</name>
        <dbReference type="ChEBI" id="CHEBI:29105"/>
    </cofactor>
</comment>
<dbReference type="SUPFAM" id="SSF51735">
    <property type="entry name" value="NAD(P)-binding Rossmann-fold domains"/>
    <property type="match status" value="1"/>
</dbReference>
<gene>
    <name evidence="8" type="ORF">SAMN05443637_10219</name>
</gene>
<keyword evidence="9" id="KW-1185">Reference proteome</keyword>
<evidence type="ECO:0000256" key="1">
    <source>
        <dbReference type="ARBA" id="ARBA00001947"/>
    </source>
</evidence>
<keyword evidence="4 6" id="KW-0862">Zinc</keyword>
<dbReference type="FunFam" id="3.40.50.720:FF:000003">
    <property type="entry name" value="S-(hydroxymethyl)glutathione dehydrogenase"/>
    <property type="match status" value="1"/>
</dbReference>
<dbReference type="PANTHER" id="PTHR43350">
    <property type="entry name" value="NAD-DEPENDENT ALCOHOL DEHYDROGENASE"/>
    <property type="match status" value="1"/>
</dbReference>
<organism evidence="8 9">
    <name type="scientific">Pseudonocardia thermophila</name>
    <dbReference type="NCBI Taxonomy" id="1848"/>
    <lineage>
        <taxon>Bacteria</taxon>
        <taxon>Bacillati</taxon>
        <taxon>Actinomycetota</taxon>
        <taxon>Actinomycetes</taxon>
        <taxon>Pseudonocardiales</taxon>
        <taxon>Pseudonocardiaceae</taxon>
        <taxon>Pseudonocardia</taxon>
    </lineage>
</organism>
<dbReference type="Gene3D" id="3.40.50.720">
    <property type="entry name" value="NAD(P)-binding Rossmann-like Domain"/>
    <property type="match status" value="1"/>
</dbReference>
<dbReference type="InterPro" id="IPR011032">
    <property type="entry name" value="GroES-like_sf"/>
</dbReference>
<feature type="domain" description="Enoyl reductase (ER)" evidence="7">
    <location>
        <begin position="17"/>
        <end position="365"/>
    </location>
</feature>
<dbReference type="AlphaFoldDB" id="A0A1M6P2Z0"/>
<dbReference type="InterPro" id="IPR002328">
    <property type="entry name" value="ADH_Zn_CS"/>
</dbReference>
<dbReference type="InterPro" id="IPR013154">
    <property type="entry name" value="ADH-like_N"/>
</dbReference>
<dbReference type="InterPro" id="IPR013149">
    <property type="entry name" value="ADH-like_C"/>
</dbReference>
<evidence type="ECO:0000256" key="3">
    <source>
        <dbReference type="ARBA" id="ARBA00022723"/>
    </source>
</evidence>
<dbReference type="InterPro" id="IPR020843">
    <property type="entry name" value="ER"/>
</dbReference>
<proteinExistence type="inferred from homology"/>
<dbReference type="GO" id="GO:0008270">
    <property type="term" value="F:zinc ion binding"/>
    <property type="evidence" value="ECO:0007669"/>
    <property type="project" value="InterPro"/>
</dbReference>
<keyword evidence="5" id="KW-0560">Oxidoreductase</keyword>
<dbReference type="Pfam" id="PF08240">
    <property type="entry name" value="ADH_N"/>
    <property type="match status" value="1"/>
</dbReference>
<accession>A0A1M6P2Z0</accession>
<dbReference type="Pfam" id="PF00107">
    <property type="entry name" value="ADH_zinc_N"/>
    <property type="match status" value="1"/>
</dbReference>
<dbReference type="STRING" id="1848.SAMN05443637_10219"/>
<evidence type="ECO:0000256" key="6">
    <source>
        <dbReference type="RuleBase" id="RU361277"/>
    </source>
</evidence>
<evidence type="ECO:0000256" key="2">
    <source>
        <dbReference type="ARBA" id="ARBA00008072"/>
    </source>
</evidence>
<dbReference type="SMART" id="SM00829">
    <property type="entry name" value="PKS_ER"/>
    <property type="match status" value="1"/>
</dbReference>
<dbReference type="OrthoDB" id="3265141at2"/>
<evidence type="ECO:0000256" key="5">
    <source>
        <dbReference type="ARBA" id="ARBA00023002"/>
    </source>
</evidence>